<keyword evidence="1" id="KW-0805">Transcription regulation</keyword>
<feature type="compositionally biased region" description="Low complexity" evidence="4">
    <location>
        <begin position="174"/>
        <end position="185"/>
    </location>
</feature>
<keyword evidence="3" id="KW-0804">Transcription</keyword>
<accession>M2XWS4</accession>
<protein>
    <submittedName>
        <fullName evidence="6">Transcriptional regulator, ArsR family</fullName>
    </submittedName>
</protein>
<dbReference type="SUPFAM" id="SSF46785">
    <property type="entry name" value="Winged helix' DNA-binding domain"/>
    <property type="match status" value="1"/>
</dbReference>
<comment type="caution">
    <text evidence="6">The sequence shown here is derived from an EMBL/GenBank/DDBJ whole genome shotgun (WGS) entry which is preliminary data.</text>
</comment>
<evidence type="ECO:0000256" key="4">
    <source>
        <dbReference type="SAM" id="MobiDB-lite"/>
    </source>
</evidence>
<dbReference type="PANTHER" id="PTHR33154:SF33">
    <property type="entry name" value="TRANSCRIPTIONAL REPRESSOR SDPR"/>
    <property type="match status" value="1"/>
</dbReference>
<dbReference type="EMBL" id="ANHZ02000004">
    <property type="protein sequence ID" value="EME37268.1"/>
    <property type="molecule type" value="Genomic_DNA"/>
</dbReference>
<reference evidence="6 7" key="1">
    <citation type="journal article" date="2014" name="Genome Announc.">
        <title>Draft Genome Sequence of Kocuria palustris PEL.</title>
        <authorList>
            <person name="Sharma G."/>
            <person name="Khatri I."/>
            <person name="Subramanian S."/>
        </authorList>
    </citation>
    <scope>NUCLEOTIDE SEQUENCE [LARGE SCALE GENOMIC DNA]</scope>
    <source>
        <strain evidence="6 7">PEL</strain>
    </source>
</reference>
<dbReference type="Pfam" id="PF01022">
    <property type="entry name" value="HTH_5"/>
    <property type="match status" value="1"/>
</dbReference>
<dbReference type="InterPro" id="IPR051081">
    <property type="entry name" value="HTH_MetalResp_TranReg"/>
</dbReference>
<evidence type="ECO:0000256" key="3">
    <source>
        <dbReference type="ARBA" id="ARBA00023163"/>
    </source>
</evidence>
<dbReference type="PANTHER" id="PTHR33154">
    <property type="entry name" value="TRANSCRIPTIONAL REGULATOR, ARSR FAMILY"/>
    <property type="match status" value="1"/>
</dbReference>
<dbReference type="InterPro" id="IPR036388">
    <property type="entry name" value="WH-like_DNA-bd_sf"/>
</dbReference>
<dbReference type="GO" id="GO:0003700">
    <property type="term" value="F:DNA-binding transcription factor activity"/>
    <property type="evidence" value="ECO:0007669"/>
    <property type="project" value="InterPro"/>
</dbReference>
<proteinExistence type="predicted"/>
<dbReference type="InterPro" id="IPR011991">
    <property type="entry name" value="ArsR-like_HTH"/>
</dbReference>
<keyword evidence="7" id="KW-1185">Reference proteome</keyword>
<dbReference type="PROSITE" id="PS50987">
    <property type="entry name" value="HTH_ARSR_2"/>
    <property type="match status" value="1"/>
</dbReference>
<dbReference type="Gene3D" id="1.10.10.10">
    <property type="entry name" value="Winged helix-like DNA-binding domain superfamily/Winged helix DNA-binding domain"/>
    <property type="match status" value="1"/>
</dbReference>
<dbReference type="PRINTS" id="PR00778">
    <property type="entry name" value="HTHARSR"/>
</dbReference>
<gene>
    <name evidence="6" type="ORF">C884_01776</name>
</gene>
<dbReference type="NCBIfam" id="NF033788">
    <property type="entry name" value="HTH_metalloreg"/>
    <property type="match status" value="1"/>
</dbReference>
<dbReference type="RefSeq" id="WP_006213765.1">
    <property type="nucleotide sequence ID" value="NZ_ANHZ02000004.1"/>
</dbReference>
<name>M2XWS4_9MICC</name>
<dbReference type="InterPro" id="IPR001845">
    <property type="entry name" value="HTH_ArsR_DNA-bd_dom"/>
</dbReference>
<evidence type="ECO:0000313" key="7">
    <source>
        <dbReference type="Proteomes" id="UP000009877"/>
    </source>
</evidence>
<dbReference type="InterPro" id="IPR036390">
    <property type="entry name" value="WH_DNA-bd_sf"/>
</dbReference>
<feature type="region of interest" description="Disordered" evidence="4">
    <location>
        <begin position="88"/>
        <end position="191"/>
    </location>
</feature>
<feature type="compositionally biased region" description="Low complexity" evidence="4">
    <location>
        <begin position="117"/>
        <end position="156"/>
    </location>
</feature>
<dbReference type="CDD" id="cd00090">
    <property type="entry name" value="HTH_ARSR"/>
    <property type="match status" value="1"/>
</dbReference>
<organism evidence="6 7">
    <name type="scientific">Kocuria palustris PEL</name>
    <dbReference type="NCBI Taxonomy" id="1236550"/>
    <lineage>
        <taxon>Bacteria</taxon>
        <taxon>Bacillati</taxon>
        <taxon>Actinomycetota</taxon>
        <taxon>Actinomycetes</taxon>
        <taxon>Micrococcales</taxon>
        <taxon>Micrococcaceae</taxon>
        <taxon>Kocuria</taxon>
    </lineage>
</organism>
<dbReference type="Proteomes" id="UP000009877">
    <property type="component" value="Unassembled WGS sequence"/>
</dbReference>
<evidence type="ECO:0000313" key="6">
    <source>
        <dbReference type="EMBL" id="EME37268.1"/>
    </source>
</evidence>
<evidence type="ECO:0000256" key="1">
    <source>
        <dbReference type="ARBA" id="ARBA00023015"/>
    </source>
</evidence>
<sequence>MTQDVFTALADPTRRALLEELSIGERAVGELVAAVEASQPTVSKHLRVLRESGLVHQRAVGQKRFYRIEAEPLLETAEALRELVGRQHREAASSASPVETAEPLEPAQSTEPVRIVSQEAPEPQEDAQPAASADEAVVGEAVLAAAPAASAAQEAAPQRLDPLSAVQDGQSPARGRGVSGLVSSVLRRRRR</sequence>
<keyword evidence="2" id="KW-0238">DNA-binding</keyword>
<dbReference type="AlphaFoldDB" id="M2XWS4"/>
<dbReference type="SMART" id="SM00418">
    <property type="entry name" value="HTH_ARSR"/>
    <property type="match status" value="1"/>
</dbReference>
<evidence type="ECO:0000256" key="2">
    <source>
        <dbReference type="ARBA" id="ARBA00023125"/>
    </source>
</evidence>
<dbReference type="GO" id="GO:0003677">
    <property type="term" value="F:DNA binding"/>
    <property type="evidence" value="ECO:0007669"/>
    <property type="project" value="UniProtKB-KW"/>
</dbReference>
<evidence type="ECO:0000259" key="5">
    <source>
        <dbReference type="PROSITE" id="PS50987"/>
    </source>
</evidence>
<feature type="domain" description="HTH arsR-type" evidence="5">
    <location>
        <begin position="1"/>
        <end position="88"/>
    </location>
</feature>